<organism evidence="3 4">
    <name type="scientific">Streptomyces aurantiacus JA 4570</name>
    <dbReference type="NCBI Taxonomy" id="1286094"/>
    <lineage>
        <taxon>Bacteria</taxon>
        <taxon>Bacillati</taxon>
        <taxon>Actinomycetota</taxon>
        <taxon>Actinomycetes</taxon>
        <taxon>Kitasatosporales</taxon>
        <taxon>Streptomycetaceae</taxon>
        <taxon>Streptomyces</taxon>
        <taxon>Streptomyces aurantiacus group</taxon>
    </lineage>
</organism>
<feature type="transmembrane region" description="Helical" evidence="2">
    <location>
        <begin position="256"/>
        <end position="274"/>
    </location>
</feature>
<comment type="caution">
    <text evidence="3">The sequence shown here is derived from an EMBL/GenBank/DDBJ whole genome shotgun (WGS) entry which is preliminary data.</text>
</comment>
<dbReference type="Proteomes" id="UP000014629">
    <property type="component" value="Unassembled WGS sequence"/>
</dbReference>
<dbReference type="Pfam" id="PF06772">
    <property type="entry name" value="LtrA"/>
    <property type="match status" value="1"/>
</dbReference>
<feature type="transmembrane region" description="Helical" evidence="2">
    <location>
        <begin position="73"/>
        <end position="91"/>
    </location>
</feature>
<feature type="transmembrane region" description="Helical" evidence="2">
    <location>
        <begin position="323"/>
        <end position="344"/>
    </location>
</feature>
<keyword evidence="2" id="KW-0472">Membrane</keyword>
<dbReference type="OrthoDB" id="7698234at2"/>
<dbReference type="PANTHER" id="PTHR36840">
    <property type="entry name" value="BLL5714 PROTEIN"/>
    <property type="match status" value="1"/>
</dbReference>
<keyword evidence="4" id="KW-1185">Reference proteome</keyword>
<feature type="transmembrane region" description="Helical" evidence="2">
    <location>
        <begin position="356"/>
        <end position="375"/>
    </location>
</feature>
<evidence type="ECO:0000313" key="4">
    <source>
        <dbReference type="Proteomes" id="UP000014629"/>
    </source>
</evidence>
<dbReference type="RefSeq" id="WP_016639986.1">
    <property type="nucleotide sequence ID" value="NZ_AOPZ01000068.1"/>
</dbReference>
<reference evidence="3 4" key="1">
    <citation type="submission" date="2013-02" db="EMBL/GenBank/DDBJ databases">
        <title>Draft Genome Sequence of Streptomyces aurantiacus, Which Produces Setomimycin.</title>
        <authorList>
            <person name="Gruening B.A."/>
            <person name="Praeg A."/>
            <person name="Erxleben A."/>
            <person name="Guenther S."/>
            <person name="Mueller M."/>
        </authorList>
    </citation>
    <scope>NUCLEOTIDE SEQUENCE [LARGE SCALE GENOMIC DNA]</scope>
    <source>
        <strain evidence="3 4">JA 4570</strain>
    </source>
</reference>
<proteinExistence type="predicted"/>
<feature type="transmembrane region" description="Helical" evidence="2">
    <location>
        <begin position="381"/>
        <end position="398"/>
    </location>
</feature>
<evidence type="ECO:0000256" key="1">
    <source>
        <dbReference type="SAM" id="MobiDB-lite"/>
    </source>
</evidence>
<protein>
    <recommendedName>
        <fullName evidence="5">Low temperature requirement protein LtrA</fullName>
    </recommendedName>
</protein>
<dbReference type="PATRIC" id="fig|1286094.4.peg.1833"/>
<feature type="transmembrane region" description="Helical" evidence="2">
    <location>
        <begin position="161"/>
        <end position="181"/>
    </location>
</feature>
<evidence type="ECO:0000313" key="3">
    <source>
        <dbReference type="EMBL" id="EPH45084.1"/>
    </source>
</evidence>
<evidence type="ECO:0008006" key="5">
    <source>
        <dbReference type="Google" id="ProtNLM"/>
    </source>
</evidence>
<sequence length="403" mass="43156">MTSTTPPSGASTPPAPPPPLRPMVARGREEEHRAATPLELFFDLCFVVAVAQAGVELVHAVAEGHPGEGVLNYAMVFFAMWWAWMNFTWFASAYDNDDTLYRVVTLVQIAGVLVLAAGVSKAFQDHQFLVVWLGYLIMRVALITQWLRAAASTTGAERRTALRYAGGVALCQVGWLGLLVLPEGARAWTFLVMAIAEMAVPTWAERARTTPWHPHHISERYGLFTIIVLGETIAAATVAVKSGIDENDALGELLPIATGGLLLVFAAWWIYFVVPIHGHLASNRQAFLWGYGHYLIFASAAAIGAGIEVAVEQAVGKAHISETAASAAVTIPGAVYLFTVWALHSRFFKVGLAQQLVLPVTALAVLACTFAGRWAVLAAGIVAALAVATGVTLTSRMVRAESA</sequence>
<feature type="transmembrane region" description="Helical" evidence="2">
    <location>
        <begin position="103"/>
        <end position="123"/>
    </location>
</feature>
<evidence type="ECO:0000256" key="2">
    <source>
        <dbReference type="SAM" id="Phobius"/>
    </source>
</evidence>
<accession>S3ZQL7</accession>
<dbReference type="EMBL" id="AOPZ01000068">
    <property type="protein sequence ID" value="EPH45084.1"/>
    <property type="molecule type" value="Genomic_DNA"/>
</dbReference>
<dbReference type="AlphaFoldDB" id="S3ZQL7"/>
<dbReference type="PANTHER" id="PTHR36840:SF1">
    <property type="entry name" value="BLL5714 PROTEIN"/>
    <property type="match status" value="1"/>
</dbReference>
<name>S3ZQL7_9ACTN</name>
<feature type="transmembrane region" description="Helical" evidence="2">
    <location>
        <begin position="129"/>
        <end position="149"/>
    </location>
</feature>
<gene>
    <name evidence="3" type="ORF">STRAU_1856</name>
</gene>
<feature type="transmembrane region" description="Helical" evidence="2">
    <location>
        <begin position="40"/>
        <end position="61"/>
    </location>
</feature>
<feature type="compositionally biased region" description="Low complexity" evidence="1">
    <location>
        <begin position="1"/>
        <end position="12"/>
    </location>
</feature>
<feature type="transmembrane region" description="Helical" evidence="2">
    <location>
        <begin position="224"/>
        <end position="244"/>
    </location>
</feature>
<feature type="region of interest" description="Disordered" evidence="1">
    <location>
        <begin position="1"/>
        <end position="23"/>
    </location>
</feature>
<dbReference type="InterPro" id="IPR010640">
    <property type="entry name" value="Low_temperature_requirement_A"/>
</dbReference>
<keyword evidence="2" id="KW-1133">Transmembrane helix</keyword>
<keyword evidence="2" id="KW-0812">Transmembrane</keyword>
<feature type="transmembrane region" description="Helical" evidence="2">
    <location>
        <begin position="286"/>
        <end position="311"/>
    </location>
</feature>